<comment type="cofactor">
    <cofactor evidence="3">
        <name>Mn(2+)</name>
        <dbReference type="ChEBI" id="CHEBI:29035"/>
    </cofactor>
    <text evidence="3">Binds 2 manganese ions per subunit.</text>
</comment>
<keyword evidence="6" id="KW-1185">Reference proteome</keyword>
<keyword evidence="3" id="KW-0464">Manganese</keyword>
<sequence>MPNITEKPKQNLHSFLECNVELDLTSLDADVAILGIPHADPYSMEQINNDQANAPTAVRQASILASDGPSQWDFDLGGTIFDNKPVRMVDCGDVIGNPRDIAGNSIRAEDAVRLIRRSGALPIIIGGDHGVPVPVLRAYSDEGPIYVVQIDAHLDWLDQLNGVTEGFSSPMRRASEMPHVSGMHQIGLRNQGSATAAEVEAAIAYGSNLVTAEYLHDEGIEKVLSQIPDGRNYYITFDADGLDPSIMPAVAGPAPGGVTYLQACKLIRGLVAKGNVVGMDIVELTPSRDLNEISSITASRLIINLVGWATRSGYFDKKDK</sequence>
<dbReference type="EMBL" id="FWXB01000003">
    <property type="protein sequence ID" value="SMC11293.1"/>
    <property type="molecule type" value="Genomic_DNA"/>
</dbReference>
<dbReference type="PANTHER" id="PTHR11358">
    <property type="entry name" value="ARGINASE/AGMATINASE"/>
    <property type="match status" value="1"/>
</dbReference>
<dbReference type="GO" id="GO:0008783">
    <property type="term" value="F:agmatinase activity"/>
    <property type="evidence" value="ECO:0007669"/>
    <property type="project" value="TreeGrafter"/>
</dbReference>
<evidence type="ECO:0000256" key="1">
    <source>
        <dbReference type="ARBA" id="ARBA00022723"/>
    </source>
</evidence>
<evidence type="ECO:0000313" key="6">
    <source>
        <dbReference type="Proteomes" id="UP000193224"/>
    </source>
</evidence>
<evidence type="ECO:0000256" key="4">
    <source>
        <dbReference type="PROSITE-ProRule" id="PRU00742"/>
    </source>
</evidence>
<dbReference type="PANTHER" id="PTHR11358:SF26">
    <property type="entry name" value="GUANIDINO ACID HYDROLASE, MITOCHONDRIAL"/>
    <property type="match status" value="1"/>
</dbReference>
<evidence type="ECO:0000313" key="5">
    <source>
        <dbReference type="EMBL" id="SMC11293.1"/>
    </source>
</evidence>
<accession>A0A1X7BNV4</accession>
<dbReference type="GO" id="GO:0047971">
    <property type="term" value="F:guanidinobutyrase activity"/>
    <property type="evidence" value="ECO:0007669"/>
    <property type="project" value="UniProtKB-EC"/>
</dbReference>
<dbReference type="Gene3D" id="3.40.800.10">
    <property type="entry name" value="Ureohydrolase domain"/>
    <property type="match status" value="1"/>
</dbReference>
<comment type="similarity">
    <text evidence="4">Belongs to the arginase family.</text>
</comment>
<dbReference type="PIRSF" id="PIRSF036979">
    <property type="entry name" value="Arginase"/>
    <property type="match status" value="1"/>
</dbReference>
<feature type="binding site" evidence="3">
    <location>
        <position position="238"/>
    </location>
    <ligand>
        <name>Mn(2+)</name>
        <dbReference type="ChEBI" id="CHEBI:29035"/>
        <label>1</label>
    </ligand>
</feature>
<dbReference type="Proteomes" id="UP000193224">
    <property type="component" value="Unassembled WGS sequence"/>
</dbReference>
<feature type="binding site" evidence="3">
    <location>
        <position position="153"/>
    </location>
    <ligand>
        <name>Mn(2+)</name>
        <dbReference type="ChEBI" id="CHEBI:29035"/>
        <label>1</label>
    </ligand>
</feature>
<keyword evidence="1 3" id="KW-0479">Metal-binding</keyword>
<evidence type="ECO:0000256" key="2">
    <source>
        <dbReference type="ARBA" id="ARBA00022801"/>
    </source>
</evidence>
<feature type="binding site" evidence="3">
    <location>
        <position position="151"/>
    </location>
    <ligand>
        <name>Mn(2+)</name>
        <dbReference type="ChEBI" id="CHEBI:29035"/>
        <label>1</label>
    </ligand>
</feature>
<dbReference type="SUPFAM" id="SSF52768">
    <property type="entry name" value="Arginase/deacetylase"/>
    <property type="match status" value="1"/>
</dbReference>
<dbReference type="CDD" id="cd11589">
    <property type="entry name" value="Agmatinase_like_1"/>
    <property type="match status" value="1"/>
</dbReference>
<proteinExistence type="inferred from homology"/>
<dbReference type="InterPro" id="IPR023696">
    <property type="entry name" value="Ureohydrolase_dom_sf"/>
</dbReference>
<protein>
    <submittedName>
        <fullName evidence="5">Guanidinobutyrase</fullName>
        <ecNumber evidence="5">3.5.3.7</ecNumber>
    </submittedName>
</protein>
<dbReference type="OrthoDB" id="9788689at2"/>
<reference evidence="5 6" key="1">
    <citation type="submission" date="2017-03" db="EMBL/GenBank/DDBJ databases">
        <authorList>
            <person name="Afonso C.L."/>
            <person name="Miller P.J."/>
            <person name="Scott M.A."/>
            <person name="Spackman E."/>
            <person name="Goraichik I."/>
            <person name="Dimitrov K.M."/>
            <person name="Suarez D.L."/>
            <person name="Swayne D.E."/>
        </authorList>
    </citation>
    <scope>NUCLEOTIDE SEQUENCE [LARGE SCALE GENOMIC DNA]</scope>
    <source>
        <strain evidence="5 6">CECT 7745</strain>
    </source>
</reference>
<dbReference type="RefSeq" id="WP_085799265.1">
    <property type="nucleotide sequence ID" value="NZ_FWXB01000003.1"/>
</dbReference>
<organism evidence="5 6">
    <name type="scientific">Roseovarius aestuarii</name>
    <dbReference type="NCBI Taxonomy" id="475083"/>
    <lineage>
        <taxon>Bacteria</taxon>
        <taxon>Pseudomonadati</taxon>
        <taxon>Pseudomonadota</taxon>
        <taxon>Alphaproteobacteria</taxon>
        <taxon>Rhodobacterales</taxon>
        <taxon>Roseobacteraceae</taxon>
        <taxon>Roseovarius</taxon>
    </lineage>
</organism>
<gene>
    <name evidence="5" type="primary">gbh_2</name>
    <name evidence="5" type="ORF">ROA7745_01105</name>
</gene>
<dbReference type="InterPro" id="IPR006035">
    <property type="entry name" value="Ureohydrolase"/>
</dbReference>
<name>A0A1X7BNV4_9RHOB</name>
<feature type="binding site" evidence="3">
    <location>
        <position position="155"/>
    </location>
    <ligand>
        <name>Mn(2+)</name>
        <dbReference type="ChEBI" id="CHEBI:29035"/>
        <label>1</label>
    </ligand>
</feature>
<evidence type="ECO:0000256" key="3">
    <source>
        <dbReference type="PIRSR" id="PIRSR036979-1"/>
    </source>
</evidence>
<dbReference type="GO" id="GO:0033389">
    <property type="term" value="P:putrescine biosynthetic process from arginine, via agmatine"/>
    <property type="evidence" value="ECO:0007669"/>
    <property type="project" value="TreeGrafter"/>
</dbReference>
<feature type="binding site" evidence="3">
    <location>
        <position position="240"/>
    </location>
    <ligand>
        <name>Mn(2+)</name>
        <dbReference type="ChEBI" id="CHEBI:29035"/>
        <label>1</label>
    </ligand>
</feature>
<dbReference type="Pfam" id="PF00491">
    <property type="entry name" value="Arginase"/>
    <property type="match status" value="1"/>
</dbReference>
<keyword evidence="2 5" id="KW-0378">Hydrolase</keyword>
<dbReference type="GO" id="GO:0046872">
    <property type="term" value="F:metal ion binding"/>
    <property type="evidence" value="ECO:0007669"/>
    <property type="project" value="UniProtKB-KW"/>
</dbReference>
<dbReference type="EC" id="3.5.3.7" evidence="5"/>
<dbReference type="PROSITE" id="PS51409">
    <property type="entry name" value="ARGINASE_2"/>
    <property type="match status" value="1"/>
</dbReference>
<feature type="binding site" evidence="3">
    <location>
        <position position="129"/>
    </location>
    <ligand>
        <name>Mn(2+)</name>
        <dbReference type="ChEBI" id="CHEBI:29035"/>
        <label>1</label>
    </ligand>
</feature>
<dbReference type="AlphaFoldDB" id="A0A1X7BNV4"/>